<evidence type="ECO:0000313" key="3">
    <source>
        <dbReference type="EMBL" id="OHU91603.1"/>
    </source>
</evidence>
<dbReference type="InterPro" id="IPR029052">
    <property type="entry name" value="Metallo-depent_PP-like"/>
</dbReference>
<evidence type="ECO:0000256" key="1">
    <source>
        <dbReference type="ARBA" id="ARBA00022729"/>
    </source>
</evidence>
<proteinExistence type="predicted"/>
<comment type="caution">
    <text evidence="3">The sequence shown here is derived from an EMBL/GenBank/DDBJ whole genome shotgun (WGS) entry which is preliminary data.</text>
</comment>
<dbReference type="AlphaFoldDB" id="A0A1S1MX57"/>
<dbReference type="RefSeq" id="WP_070985518.1">
    <property type="nucleotide sequence ID" value="NZ_MKJU01000025.1"/>
</dbReference>
<dbReference type="PANTHER" id="PTHR22953">
    <property type="entry name" value="ACID PHOSPHATASE RELATED"/>
    <property type="match status" value="1"/>
</dbReference>
<dbReference type="InterPro" id="IPR004843">
    <property type="entry name" value="Calcineurin-like_PHP"/>
</dbReference>
<sequence>MRLPTLIITSSFLLGCMEQSNNQPSASNQDTTPVAAYAMLAPGKIGQTLIYGRVVVPQVLNDDKSCPALQGDDGRIIRTKRRNFRPDVTLFPVTVCEAVLAPNTSYTVQGSTLRLAETTLAPKHIQVFGDTGCKEKVCDNTPAEPFKTLADLASQSSKDLILHMGDFNYRGTSGSISADTYAYDAGDGGYGGPTCGLETTYYSQNANNSPRPDSWNSWKVDFFEPASKLMATAPWVFARGNHELCSRAGVGWFYFFGPGAQFEDSVTQQACPDQGDYNNPPKTAAPHIAMIEPYGLELDDLNLWVFDSANACDELATNDLTAQYTAQFEQLNTFADSDNATWMMTHRPIWGLNSATPLDTLNIQLQTALAKTKQGVLPSQVALSLSGHMHIYQSVTFEQNSRRPPQIVVGNSGVSLSSDSGNESVTATIDSQQAMTNTQGKFGYLSLTKVANTKQWTGEFIDTQGAVFITCSLESAKQGLPVCDKAN</sequence>
<protein>
    <submittedName>
        <fullName evidence="3">Metallophosphoesterase</fullName>
    </submittedName>
</protein>
<keyword evidence="4" id="KW-1185">Reference proteome</keyword>
<feature type="domain" description="Calcineurin-like phosphoesterase" evidence="2">
    <location>
        <begin position="127"/>
        <end position="391"/>
    </location>
</feature>
<dbReference type="PANTHER" id="PTHR22953:SF153">
    <property type="entry name" value="PURPLE ACID PHOSPHATASE"/>
    <property type="match status" value="1"/>
</dbReference>
<dbReference type="Gene3D" id="3.60.21.10">
    <property type="match status" value="1"/>
</dbReference>
<gene>
    <name evidence="3" type="ORF">BET10_12420</name>
</gene>
<dbReference type="GO" id="GO:0003993">
    <property type="term" value="F:acid phosphatase activity"/>
    <property type="evidence" value="ECO:0007669"/>
    <property type="project" value="InterPro"/>
</dbReference>
<accession>A0A1S1MX57</accession>
<dbReference type="EMBL" id="MKJU01000025">
    <property type="protein sequence ID" value="OHU91603.1"/>
    <property type="molecule type" value="Genomic_DNA"/>
</dbReference>
<dbReference type="PROSITE" id="PS51257">
    <property type="entry name" value="PROKAR_LIPOPROTEIN"/>
    <property type="match status" value="1"/>
</dbReference>
<name>A0A1S1MX57_9GAMM</name>
<dbReference type="InterPro" id="IPR039331">
    <property type="entry name" value="PAPs-like"/>
</dbReference>
<dbReference type="STRING" id="1859457.BET10_12420"/>
<keyword evidence="1" id="KW-0732">Signal</keyword>
<dbReference type="OrthoDB" id="9763403at2"/>
<organism evidence="3 4">
    <name type="scientific">Pseudoalteromonas amylolytica</name>
    <dbReference type="NCBI Taxonomy" id="1859457"/>
    <lineage>
        <taxon>Bacteria</taxon>
        <taxon>Pseudomonadati</taxon>
        <taxon>Pseudomonadota</taxon>
        <taxon>Gammaproteobacteria</taxon>
        <taxon>Alteromonadales</taxon>
        <taxon>Pseudoalteromonadaceae</taxon>
        <taxon>Pseudoalteromonas</taxon>
    </lineage>
</organism>
<dbReference type="Proteomes" id="UP000179786">
    <property type="component" value="Unassembled WGS sequence"/>
</dbReference>
<dbReference type="SUPFAM" id="SSF56300">
    <property type="entry name" value="Metallo-dependent phosphatases"/>
    <property type="match status" value="1"/>
</dbReference>
<reference evidence="3 4" key="1">
    <citation type="submission" date="2016-09" db="EMBL/GenBank/DDBJ databases">
        <title>Pseudoalteromonas amylolytica sp. nov., isolated from the surface seawater.</title>
        <authorList>
            <person name="Wu Y.-H."/>
            <person name="Cheng H."/>
            <person name="Jin X.-B."/>
            <person name="Wang C.-S."/>
            <person name="Xu X.-W."/>
        </authorList>
    </citation>
    <scope>NUCLEOTIDE SEQUENCE [LARGE SCALE GENOMIC DNA]</scope>
    <source>
        <strain evidence="3 4">JW1</strain>
    </source>
</reference>
<dbReference type="Pfam" id="PF00149">
    <property type="entry name" value="Metallophos"/>
    <property type="match status" value="1"/>
</dbReference>
<evidence type="ECO:0000259" key="2">
    <source>
        <dbReference type="Pfam" id="PF00149"/>
    </source>
</evidence>
<evidence type="ECO:0000313" key="4">
    <source>
        <dbReference type="Proteomes" id="UP000179786"/>
    </source>
</evidence>